<dbReference type="RefSeq" id="WP_149760506.1">
    <property type="nucleotide sequence ID" value="NZ_BSPE01000031.1"/>
</dbReference>
<evidence type="ECO:0000313" key="3">
    <source>
        <dbReference type="Proteomes" id="UP000323300"/>
    </source>
</evidence>
<feature type="signal peptide" evidence="1">
    <location>
        <begin position="1"/>
        <end position="19"/>
    </location>
</feature>
<keyword evidence="1" id="KW-0732">Signal</keyword>
<feature type="chain" id="PRO_5009302465" description="KTSC domain-containing protein" evidence="1">
    <location>
        <begin position="20"/>
        <end position="109"/>
    </location>
</feature>
<proteinExistence type="predicted"/>
<dbReference type="EMBL" id="FOSL01000006">
    <property type="protein sequence ID" value="SFK43521.1"/>
    <property type="molecule type" value="Genomic_DNA"/>
</dbReference>
<organism evidence="2 3">
    <name type="scientific">Neomesorhizobium albiziae</name>
    <dbReference type="NCBI Taxonomy" id="335020"/>
    <lineage>
        <taxon>Bacteria</taxon>
        <taxon>Pseudomonadati</taxon>
        <taxon>Pseudomonadota</taxon>
        <taxon>Alphaproteobacteria</taxon>
        <taxon>Hyphomicrobiales</taxon>
        <taxon>Phyllobacteriaceae</taxon>
        <taxon>Neomesorhizobium</taxon>
    </lineage>
</organism>
<evidence type="ECO:0000256" key="1">
    <source>
        <dbReference type="SAM" id="SignalP"/>
    </source>
</evidence>
<evidence type="ECO:0008006" key="4">
    <source>
        <dbReference type="Google" id="ProtNLM"/>
    </source>
</evidence>
<keyword evidence="3" id="KW-1185">Reference proteome</keyword>
<dbReference type="AlphaFoldDB" id="A0A1I3ZIK8"/>
<name>A0A1I3ZIK8_9HYPH</name>
<sequence>MMRFLLAATVFLSAMPAHAITRYNSTSMRCDEVRATIRRDGAAIMRYRSQRNPSLQLYGRYVRDDRFCQQEEMAETVFIPSADRKSCPVYECKTFDFDDDFPILRLRRD</sequence>
<gene>
    <name evidence="2" type="ORF">SAMN04488498_106149</name>
</gene>
<protein>
    <recommendedName>
        <fullName evidence="4">KTSC domain-containing protein</fullName>
    </recommendedName>
</protein>
<dbReference type="Proteomes" id="UP000323300">
    <property type="component" value="Unassembled WGS sequence"/>
</dbReference>
<accession>A0A1I3ZIK8</accession>
<evidence type="ECO:0000313" key="2">
    <source>
        <dbReference type="EMBL" id="SFK43521.1"/>
    </source>
</evidence>
<reference evidence="2 3" key="1">
    <citation type="submission" date="2016-10" db="EMBL/GenBank/DDBJ databases">
        <authorList>
            <person name="Varghese N."/>
            <person name="Submissions S."/>
        </authorList>
    </citation>
    <scope>NUCLEOTIDE SEQUENCE [LARGE SCALE GENOMIC DNA]</scope>
    <source>
        <strain evidence="2 3">DSM 21822</strain>
    </source>
</reference>
<dbReference type="OrthoDB" id="7870801at2"/>